<dbReference type="Gene3D" id="3.10.10.10">
    <property type="entry name" value="HIV Type 1 Reverse Transcriptase, subunit A, domain 1"/>
    <property type="match status" value="1"/>
</dbReference>
<dbReference type="EMBL" id="GL891306">
    <property type="protein sequence ID" value="EGO55513.1"/>
    <property type="molecule type" value="Genomic_DNA"/>
</dbReference>
<evidence type="ECO:0000313" key="3">
    <source>
        <dbReference type="EMBL" id="EGO55513.1"/>
    </source>
</evidence>
<dbReference type="HOGENOM" id="CLU_000384_35_2_1"/>
<accession>F8MU31</accession>
<dbReference type="SUPFAM" id="SSF56672">
    <property type="entry name" value="DNA/RNA polymerases"/>
    <property type="match status" value="1"/>
</dbReference>
<dbReference type="Proteomes" id="UP000008065">
    <property type="component" value="Unassembled WGS sequence"/>
</dbReference>
<dbReference type="OrthoDB" id="5152741at2759"/>
<comment type="subcellular location">
    <subcellularLocation>
        <location evidence="1">Mitochondrion</location>
    </subcellularLocation>
</comment>
<organism evidence="3 4">
    <name type="scientific">Neurospora tetrasperma (strain FGSC 2508 / ATCC MYA-4615 / P0657)</name>
    <dbReference type="NCBI Taxonomy" id="510951"/>
    <lineage>
        <taxon>Eukaryota</taxon>
        <taxon>Fungi</taxon>
        <taxon>Dikarya</taxon>
        <taxon>Ascomycota</taxon>
        <taxon>Pezizomycotina</taxon>
        <taxon>Sordariomycetes</taxon>
        <taxon>Sordariomycetidae</taxon>
        <taxon>Sordariales</taxon>
        <taxon>Sordariaceae</taxon>
        <taxon>Neurospora</taxon>
    </lineage>
</organism>
<dbReference type="AlphaFoldDB" id="F8MU31"/>
<dbReference type="GO" id="GO:0005739">
    <property type="term" value="C:mitochondrion"/>
    <property type="evidence" value="ECO:0007669"/>
    <property type="project" value="UniProtKB-SubCell"/>
</dbReference>
<keyword evidence="2" id="KW-0496">Mitochondrion</keyword>
<protein>
    <submittedName>
        <fullName evidence="3">Uncharacterized protein</fullName>
    </submittedName>
</protein>
<name>F8MU31_NEUT8</name>
<proteinExistence type="predicted"/>
<evidence type="ECO:0000256" key="2">
    <source>
        <dbReference type="ARBA" id="ARBA00023128"/>
    </source>
</evidence>
<reference evidence="4" key="1">
    <citation type="journal article" date="2011" name="Genetics">
        <title>Massive changes in genome architecture accompany the transition to self-fertility in the filamentous fungus Neurospora tetrasperma.</title>
        <authorList>
            <person name="Ellison C.E."/>
            <person name="Stajich J.E."/>
            <person name="Jacobson D.J."/>
            <person name="Natvig D.O."/>
            <person name="Lapidus A."/>
            <person name="Foster B."/>
            <person name="Aerts A."/>
            <person name="Riley R."/>
            <person name="Lindquist E.A."/>
            <person name="Grigoriev I.V."/>
            <person name="Taylor J.W."/>
        </authorList>
    </citation>
    <scope>NUCLEOTIDE SEQUENCE [LARGE SCALE GENOMIC DNA]</scope>
    <source>
        <strain evidence="4">FGSC 2508 / P0657</strain>
    </source>
</reference>
<dbReference type="VEuPathDB" id="FungiDB:NEUTE1DRAFT_46785"/>
<dbReference type="InterPro" id="IPR043502">
    <property type="entry name" value="DNA/RNA_pol_sf"/>
</dbReference>
<dbReference type="KEGG" id="nte:NEUTE1DRAFT46785"/>
<dbReference type="GeneID" id="20828057"/>
<evidence type="ECO:0000256" key="1">
    <source>
        <dbReference type="ARBA" id="ARBA00004173"/>
    </source>
</evidence>
<sequence length="56" mass="6471">EELRIIRKYLDDYLVNEFIRLSSSPIAAPVLLVEQLGGGIYIYVDYWGLNNIIVKN</sequence>
<feature type="non-terminal residue" evidence="3">
    <location>
        <position position="1"/>
    </location>
</feature>
<gene>
    <name evidence="3" type="ORF">NEUTE1DRAFT_46785</name>
</gene>
<keyword evidence="4" id="KW-1185">Reference proteome</keyword>
<dbReference type="RefSeq" id="XP_009852747.1">
    <property type="nucleotide sequence ID" value="XM_009854445.1"/>
</dbReference>
<evidence type="ECO:0000313" key="4">
    <source>
        <dbReference type="Proteomes" id="UP000008065"/>
    </source>
</evidence>